<evidence type="ECO:0000256" key="1">
    <source>
        <dbReference type="SAM" id="MobiDB-lite"/>
    </source>
</evidence>
<evidence type="ECO:0000313" key="3">
    <source>
        <dbReference type="Proteomes" id="UP000001610"/>
    </source>
</evidence>
<dbReference type="GeneID" id="18165751"/>
<organism evidence="2 3">
    <name type="scientific">Cordyceps militaris (strain CM01)</name>
    <name type="common">Caterpillar fungus</name>
    <dbReference type="NCBI Taxonomy" id="983644"/>
    <lineage>
        <taxon>Eukaryota</taxon>
        <taxon>Fungi</taxon>
        <taxon>Dikarya</taxon>
        <taxon>Ascomycota</taxon>
        <taxon>Pezizomycotina</taxon>
        <taxon>Sordariomycetes</taxon>
        <taxon>Hypocreomycetidae</taxon>
        <taxon>Hypocreales</taxon>
        <taxon>Cordycipitaceae</taxon>
        <taxon>Cordyceps</taxon>
    </lineage>
</organism>
<sequence>MMKKATDQPLPDDHDNDVPPPPYAAPPYTATDRPPPPSADADPLVEPTIFLLAGQCVHAETSRSPAAYQLSRAVATLTPATEKVTFERLDSTSSSQRPRPRHLYDLRHSPKLPRIGFARADAPPAYYIHAQSPRRALGHVGLARHGSGGGLRALPVLLTTSRARFAEDAPPVFALTRSGGRARWVAGDGSDETLAIEDAADDQRRLILMKSLRRKEVDALVALWCCSIWQEAADRAEEASKEMKGSKSSGCEVVDGLLLTLG</sequence>
<dbReference type="RefSeq" id="XP_006668939.1">
    <property type="nucleotide sequence ID" value="XM_006668876.1"/>
</dbReference>
<gene>
    <name evidence="2" type="ORF">CCM_03728</name>
</gene>
<dbReference type="AlphaFoldDB" id="G3JG77"/>
<dbReference type="InParanoid" id="G3JG77"/>
<dbReference type="Proteomes" id="UP000001610">
    <property type="component" value="Unassembled WGS sequence"/>
</dbReference>
<dbReference type="OMA" id="KEICACK"/>
<dbReference type="eggNOG" id="ENOG502SVII">
    <property type="taxonomic scope" value="Eukaryota"/>
</dbReference>
<keyword evidence="3" id="KW-1185">Reference proteome</keyword>
<feature type="compositionally biased region" description="Basic and acidic residues" evidence="1">
    <location>
        <begin position="1"/>
        <end position="17"/>
    </location>
</feature>
<dbReference type="VEuPathDB" id="FungiDB:CCM_03728"/>
<name>G3JG77_CORMM</name>
<proteinExistence type="predicted"/>
<dbReference type="HOGENOM" id="CLU_069188_1_0_1"/>
<protein>
    <submittedName>
        <fullName evidence="2">Uncharacterized protein</fullName>
    </submittedName>
</protein>
<accession>G3JG77</accession>
<reference evidence="2 3" key="1">
    <citation type="journal article" date="2011" name="Genome Biol.">
        <title>Genome sequence of the insect pathogenic fungus Cordyceps militaris, a valued traditional Chinese medicine.</title>
        <authorList>
            <person name="Zheng P."/>
            <person name="Xia Y."/>
            <person name="Xiao G."/>
            <person name="Xiong C."/>
            <person name="Hu X."/>
            <person name="Zhang S."/>
            <person name="Zheng H."/>
            <person name="Huang Y."/>
            <person name="Zhou Y."/>
            <person name="Wang S."/>
            <person name="Zhao G.P."/>
            <person name="Liu X."/>
            <person name="St Leger R.J."/>
            <person name="Wang C."/>
        </authorList>
    </citation>
    <scope>NUCLEOTIDE SEQUENCE [LARGE SCALE GENOMIC DNA]</scope>
    <source>
        <strain evidence="2 3">CM01</strain>
    </source>
</reference>
<dbReference type="KEGG" id="cmt:CCM_03728"/>
<dbReference type="OrthoDB" id="5207784at2759"/>
<evidence type="ECO:0000313" key="2">
    <source>
        <dbReference type="EMBL" id="EGX92355.1"/>
    </source>
</evidence>
<feature type="region of interest" description="Disordered" evidence="1">
    <location>
        <begin position="1"/>
        <end position="43"/>
    </location>
</feature>
<dbReference type="EMBL" id="JH126401">
    <property type="protein sequence ID" value="EGX92355.1"/>
    <property type="molecule type" value="Genomic_DNA"/>
</dbReference>